<feature type="compositionally biased region" description="Basic and acidic residues" evidence="9">
    <location>
        <begin position="913"/>
        <end position="930"/>
    </location>
</feature>
<name>A0AA88LIE8_ARTSF</name>
<keyword evidence="4" id="KW-0677">Repeat</keyword>
<protein>
    <recommendedName>
        <fullName evidence="14">Ubiquitin-like domain-containing protein</fullName>
    </recommendedName>
</protein>
<organism evidence="12 13">
    <name type="scientific">Artemia franciscana</name>
    <name type="common">Brine shrimp</name>
    <name type="synonym">Artemia sanfranciscana</name>
    <dbReference type="NCBI Taxonomy" id="6661"/>
    <lineage>
        <taxon>Eukaryota</taxon>
        <taxon>Metazoa</taxon>
        <taxon>Ecdysozoa</taxon>
        <taxon>Arthropoda</taxon>
        <taxon>Crustacea</taxon>
        <taxon>Branchiopoda</taxon>
        <taxon>Anostraca</taxon>
        <taxon>Artemiidae</taxon>
        <taxon>Artemia</taxon>
    </lineage>
</organism>
<feature type="region of interest" description="Disordered" evidence="9">
    <location>
        <begin position="296"/>
        <end position="380"/>
    </location>
</feature>
<proteinExistence type="predicted"/>
<dbReference type="PROSITE" id="PS50089">
    <property type="entry name" value="ZF_RING_2"/>
    <property type="match status" value="1"/>
</dbReference>
<reference evidence="12" key="1">
    <citation type="submission" date="2023-07" db="EMBL/GenBank/DDBJ databases">
        <title>Chromosome-level genome assembly of Artemia franciscana.</title>
        <authorList>
            <person name="Jo E."/>
        </authorList>
    </citation>
    <scope>NUCLEOTIDE SEQUENCE</scope>
    <source>
        <tissue evidence="12">Whole body</tissue>
    </source>
</reference>
<dbReference type="InterPro" id="IPR051628">
    <property type="entry name" value="LUBAC_E3_Ligases"/>
</dbReference>
<dbReference type="CDD" id="cd16633">
    <property type="entry name" value="mRING-HC-C3HC3D_RBR_HOIL1"/>
    <property type="match status" value="1"/>
</dbReference>
<comment type="caution">
    <text evidence="12">The sequence shown here is derived from an EMBL/GenBank/DDBJ whole genome shotgun (WGS) entry which is preliminary data.</text>
</comment>
<dbReference type="Gene3D" id="3.10.20.90">
    <property type="entry name" value="Phosphatidylinositol 3-kinase Catalytic Subunit, Chain A, domain 1"/>
    <property type="match status" value="1"/>
</dbReference>
<gene>
    <name evidence="12" type="ORF">QYM36_003210</name>
</gene>
<evidence type="ECO:0000259" key="11">
    <source>
        <dbReference type="PROSITE" id="PS51873"/>
    </source>
</evidence>
<evidence type="ECO:0000259" key="10">
    <source>
        <dbReference type="PROSITE" id="PS50089"/>
    </source>
</evidence>
<dbReference type="InterPro" id="IPR001841">
    <property type="entry name" value="Znf_RING"/>
</dbReference>
<evidence type="ECO:0000313" key="12">
    <source>
        <dbReference type="EMBL" id="KAK2722940.1"/>
    </source>
</evidence>
<evidence type="ECO:0000313" key="13">
    <source>
        <dbReference type="Proteomes" id="UP001187531"/>
    </source>
</evidence>
<sequence>MIPNRPAYTECNLKTTSPVVIEKTNKMIVPDRPIQRHYSDSSIAASAYDSNTTLNLSCNTTPLPRRRKRSSCDIQADQSSISSASSLNSIARANGGSFFAFLRKFKKRSENNRLRLPQETDRRQSNTSLNSVLSTTSTFAFFKPSPKDGPKMDKLKIKTKVIEDDYDDRLNPFVTSAESFEKAGHVHSLSKNPFEDVADDNFSTTSNFCATKHVPKTNDVSQIKSGAKYSLLESHEAKKDWPCLNYSLSNNTSEGKRIKHIKGKEMDGNPTKCESTSELRLFRVVAETPAHLMGERYIRSLPERRKKRKAPLPPKSFPQKCHMRSASLGSNESHKKRASHIPGKRRAPSPPNKEKNGSGSGSTAEYLTPPPSPAIPKSLNCSNTSASKVLESERHLYRNVIVPPVNGLSSKPKDSSQNSANNICDKNESSSSKSRVPPINTLNNLDTLKGGSVTPSSYNIQFENSGANAMIQDNATFNAKTFSSPMKLGESLVSQPPLPGGEKMTEIVLSDFSEVGKFSGNSNTNDEIPSIMKTSNELLALADGKLVPKSDRVKALVEAFNAQETRYHGKQWYKRSPKKASTLTRTKKKNDFEDDMIELPYFRSSVVRGRSTTSESMGEASNTEKRASTQISSLSPTRKFAFRRELEEGRRISLLNISELDKEAEAIIKKKRSLDSSRRYGFKYSDEPAIHTISEEASVRPLRFLTLEDFSVPSKSNVNSSSVNTRQNKKSEKFLAVLGNPKETKNISKDLKSINKTNMTNEKSKEVLNYASNIIASDNLLETKKRIVRKSPEKSSRDHSASQIMKTSKNIGTNENKYFKMLKEEVLSVNSPEPAHIKKEAVELNSLIGQPPSMLSSYSDNIHCKKAAEIKVKDPAPSQAISTPSDQLLKYTNAKDIKTDIKLDLDLYPPCSSREHKKSDKDDDNKKDPSENSGVLRINPLSKENYETSSTDTSSKMHKSRLELAALREKYFSAKLSTVPKKDVKCVKEESVKIKSKPCQGQFKTAKDSVAYSSPKSTMVEKKNPAVKILTTGEISSKISEGDKDDEKTAKKRLSDVTIDNIVGFITKAFQMNDFEKKASINIDSSTSQENSGNFSSLSASAALNKEKYDSEGSCGEHIVGQKSTDKYEQTNQHVPLKAQESHLAFLDIPDSDDGIPEHVLAIRSLDRIPSSKIADSNSVSNIKESQRSSSASQVYGNLKPVPLPRLSIQQKATLTSTKKESFDQQTDLEIFDSFKLSGIQDGMQSASNKIQNKEAKRPCPKPRIRIEKDKSTNLQDQSKNNRSDETPDNLRSFFTGNQLKPTSVTHVKVDHIEIIDDHSQKQEQLLDGSGQISKEHKSSNRTKSARSEENPSTSQSYIDKADFHFIDESEETVSSTPSSPKLYKNEEDIGNTASASRLVECTTKQSSSLEQDNRDPDNIKCTILVKNGREMKLNNLNLAPLSSPTLVSRAVSISPTSEMSLTHLQRKYSQEKSLSPRAQKKMKRSLHRIRINFFVEDAKSRRGPYLVSLMLETKVCDLKKKVEEELAIPIGNQKWFLGHELANDDARSVYSYIGDKETINTCFLYVVKGSPNGRRHAQVETTATVDRHLVKLMEGAIEPSSVKVMAKNAENKTSRALPADTKFKEDPSPKNLNDFYSNQCVPKTDIQRKESQLQIGLNKTLREVVVPENTHSSEFHSSGANLSKNIENVRGGDKTYVTSKSKSITEELNKTENEGLKGDDESKRMFQKDLIKTEDVKLHSPRMPEKLNILSVSPNSEKKCSVTTCHVNLNMTVMPEIISPCHNCKEELNQLDSKAAGDLNAKNENLECCSTVFPAIPTANLPLDLAKTTEPSFGNSSETEYILTEQLLLSSPKMQQYSIEISEIGKSHSSTLLNPESKSFREPKNVGQAGTLDKSQLGLNCCLRIEDETASSGTPVDITVPAESSCLQGSDLSRSSEQTNISNDPISISFSCLIDTVEAESVSNKKRDNFDSLDLKSQDRFKNQSFEDQPVIHQIPKECNQVRSPDFISKLPLKPLSISTRNIGVAENRTKCPEAIQKEKARYSELDVVRVTLISTKPSKGYHSICGNNSNVESNICGNEKPNQEFEEKKSKFLEPSLNQKYDSKNDNQQNSQQAVAKRSDEQSSDFTENLITDVVEKFALSKHSSTEYETASCEKDKLYEFISLDKRETVPNNEDNECPICFSEVEKGGGVVLRDCLHFFCRECLVQMVKQTAEPQVPCPYRDNTFACPSYLQDREVRGILNPEEFELYLQRSLELAAAVSSDSVRCNKENCHGWCICDTLDILTFNCPVCGSKNCVQCKAIHEGQTCEEYQEMKNIDENVLKNEKYLQQLQANGEGMPCPQCNAFLIKRKWGCDWIRCVACRTEICWITRGPRWGPGGKGDVSGGCRCGVGGVKCHRDCTYCH</sequence>
<dbReference type="Gene3D" id="3.30.40.10">
    <property type="entry name" value="Zinc/RING finger domain, C3HC4 (zinc finger)"/>
    <property type="match status" value="1"/>
</dbReference>
<dbReference type="PANTHER" id="PTHR22770:SF13">
    <property type="entry name" value="RING-TYPE DOMAIN-CONTAINING PROTEIN"/>
    <property type="match status" value="1"/>
</dbReference>
<feature type="compositionally biased region" description="Basic residues" evidence="9">
    <location>
        <begin position="334"/>
        <end position="347"/>
    </location>
</feature>
<feature type="domain" description="RING-type" evidence="11">
    <location>
        <begin position="2176"/>
        <end position="2402"/>
    </location>
</feature>
<dbReference type="GO" id="GO:0004842">
    <property type="term" value="F:ubiquitin-protein transferase activity"/>
    <property type="evidence" value="ECO:0007669"/>
    <property type="project" value="TreeGrafter"/>
</dbReference>
<evidence type="ECO:0000256" key="3">
    <source>
        <dbReference type="ARBA" id="ARBA00022723"/>
    </source>
</evidence>
<dbReference type="GO" id="GO:0097039">
    <property type="term" value="P:protein linear polyubiquitination"/>
    <property type="evidence" value="ECO:0007669"/>
    <property type="project" value="TreeGrafter"/>
</dbReference>
<feature type="region of interest" description="Disordered" evidence="9">
    <location>
        <begin position="1320"/>
        <end position="1360"/>
    </location>
</feature>
<keyword evidence="6" id="KW-0833">Ubl conjugation pathway</keyword>
<feature type="region of interest" description="Disordered" evidence="9">
    <location>
        <begin position="1395"/>
        <end position="1416"/>
    </location>
</feature>
<evidence type="ECO:0000256" key="2">
    <source>
        <dbReference type="ARBA" id="ARBA00022679"/>
    </source>
</evidence>
<keyword evidence="7" id="KW-0862">Zinc</keyword>
<feature type="compositionally biased region" description="Polar residues" evidence="9">
    <location>
        <begin position="415"/>
        <end position="446"/>
    </location>
</feature>
<keyword evidence="5 8" id="KW-0863">Zinc-finger</keyword>
<dbReference type="InterPro" id="IPR044066">
    <property type="entry name" value="TRIAD_supradom"/>
</dbReference>
<evidence type="ECO:0000256" key="1">
    <source>
        <dbReference type="ARBA" id="ARBA00004906"/>
    </source>
</evidence>
<dbReference type="Pfam" id="PF13639">
    <property type="entry name" value="zf-RING_2"/>
    <property type="match status" value="1"/>
</dbReference>
<dbReference type="FunFam" id="3.30.40.10:FF:000137">
    <property type="entry name" value="RanBP-type and C3HC4-type zinc finger-containing protein 1"/>
    <property type="match status" value="1"/>
</dbReference>
<feature type="compositionally biased region" description="Polar residues" evidence="9">
    <location>
        <begin position="1177"/>
        <end position="1196"/>
    </location>
</feature>
<evidence type="ECO:0008006" key="14">
    <source>
        <dbReference type="Google" id="ProtNLM"/>
    </source>
</evidence>
<accession>A0AA88LIE8</accession>
<dbReference type="PROSITE" id="PS51873">
    <property type="entry name" value="TRIAD"/>
    <property type="match status" value="1"/>
</dbReference>
<dbReference type="SUPFAM" id="SSF57850">
    <property type="entry name" value="RING/U-box"/>
    <property type="match status" value="3"/>
</dbReference>
<feature type="region of interest" description="Disordered" evidence="9">
    <location>
        <begin position="403"/>
        <end position="450"/>
    </location>
</feature>
<dbReference type="InterPro" id="IPR047559">
    <property type="entry name" value="HOIL1_RBR_mRING-HC-C3HC3D"/>
</dbReference>
<dbReference type="PROSITE" id="PS00518">
    <property type="entry name" value="ZF_RING_1"/>
    <property type="match status" value="1"/>
</dbReference>
<feature type="region of interest" description="Disordered" evidence="9">
    <location>
        <begin position="608"/>
        <end position="632"/>
    </location>
</feature>
<evidence type="ECO:0000256" key="6">
    <source>
        <dbReference type="ARBA" id="ARBA00022786"/>
    </source>
</evidence>
<keyword evidence="2" id="KW-0808">Transferase</keyword>
<keyword evidence="3" id="KW-0479">Metal-binding</keyword>
<feature type="domain" description="RING-type" evidence="10">
    <location>
        <begin position="2180"/>
        <end position="2222"/>
    </location>
</feature>
<keyword evidence="13" id="KW-1185">Reference proteome</keyword>
<feature type="region of interest" description="Disordered" evidence="9">
    <location>
        <begin position="1247"/>
        <end position="1298"/>
    </location>
</feature>
<feature type="region of interest" description="Disordered" evidence="9">
    <location>
        <begin position="909"/>
        <end position="957"/>
    </location>
</feature>
<evidence type="ECO:0000256" key="9">
    <source>
        <dbReference type="SAM" id="MobiDB-lite"/>
    </source>
</evidence>
<dbReference type="EMBL" id="JAVRJZ010000005">
    <property type="protein sequence ID" value="KAK2722940.1"/>
    <property type="molecule type" value="Genomic_DNA"/>
</dbReference>
<comment type="pathway">
    <text evidence="1">Protein modification; protein ubiquitination.</text>
</comment>
<dbReference type="PANTHER" id="PTHR22770">
    <property type="entry name" value="UBIQUITIN CONJUGATING ENZYME 7 INTERACTING PROTEIN-RELATED"/>
    <property type="match status" value="1"/>
</dbReference>
<feature type="region of interest" description="Disordered" evidence="9">
    <location>
        <begin position="1177"/>
        <end position="1200"/>
    </location>
</feature>
<evidence type="ECO:0000256" key="8">
    <source>
        <dbReference type="PROSITE-ProRule" id="PRU00175"/>
    </source>
</evidence>
<evidence type="ECO:0000256" key="5">
    <source>
        <dbReference type="ARBA" id="ARBA00022771"/>
    </source>
</evidence>
<dbReference type="InterPro" id="IPR017907">
    <property type="entry name" value="Znf_RING_CS"/>
</dbReference>
<dbReference type="GO" id="GO:0043161">
    <property type="term" value="P:proteasome-mediated ubiquitin-dependent protein catabolic process"/>
    <property type="evidence" value="ECO:0007669"/>
    <property type="project" value="TreeGrafter"/>
</dbReference>
<dbReference type="Proteomes" id="UP001187531">
    <property type="component" value="Unassembled WGS sequence"/>
</dbReference>
<dbReference type="InterPro" id="IPR013083">
    <property type="entry name" value="Znf_RING/FYVE/PHD"/>
</dbReference>
<evidence type="ECO:0000256" key="4">
    <source>
        <dbReference type="ARBA" id="ARBA00022737"/>
    </source>
</evidence>
<dbReference type="GO" id="GO:0071797">
    <property type="term" value="C:LUBAC complex"/>
    <property type="evidence" value="ECO:0007669"/>
    <property type="project" value="TreeGrafter"/>
</dbReference>
<dbReference type="GO" id="GO:0008270">
    <property type="term" value="F:zinc ion binding"/>
    <property type="evidence" value="ECO:0007669"/>
    <property type="project" value="UniProtKB-KW"/>
</dbReference>
<feature type="region of interest" description="Disordered" evidence="9">
    <location>
        <begin position="2100"/>
        <end position="2125"/>
    </location>
</feature>
<dbReference type="GO" id="GO:0043130">
    <property type="term" value="F:ubiquitin binding"/>
    <property type="evidence" value="ECO:0007669"/>
    <property type="project" value="TreeGrafter"/>
</dbReference>
<evidence type="ECO:0000256" key="7">
    <source>
        <dbReference type="ARBA" id="ARBA00022833"/>
    </source>
</evidence>